<dbReference type="Pfam" id="PF02660">
    <property type="entry name" value="G3P_acyltransf"/>
    <property type="match status" value="1"/>
</dbReference>
<evidence type="ECO:0000256" key="2">
    <source>
        <dbReference type="ARBA" id="ARBA00022516"/>
    </source>
</evidence>
<organism evidence="11 12">
    <name type="scientific">Mycoplasmopsis felifaucium</name>
    <dbReference type="NCBI Taxonomy" id="35768"/>
    <lineage>
        <taxon>Bacteria</taxon>
        <taxon>Bacillati</taxon>
        <taxon>Mycoplasmatota</taxon>
        <taxon>Mycoplasmoidales</taxon>
        <taxon>Metamycoplasmataceae</taxon>
        <taxon>Mycoplasmopsis</taxon>
    </lineage>
</organism>
<dbReference type="PANTHER" id="PTHR30309:SF0">
    <property type="entry name" value="GLYCEROL-3-PHOSPHATE ACYLTRANSFERASE-RELATED"/>
    <property type="match status" value="1"/>
</dbReference>
<gene>
    <name evidence="10 11" type="primary">plsY</name>
    <name evidence="11" type="ORF">WG617_02165</name>
</gene>
<evidence type="ECO:0000256" key="7">
    <source>
        <dbReference type="ARBA" id="ARBA00023136"/>
    </source>
</evidence>
<keyword evidence="9 10" id="KW-1208">Phospholipid metabolism</keyword>
<feature type="transmembrane region" description="Helical" evidence="10">
    <location>
        <begin position="199"/>
        <end position="218"/>
    </location>
</feature>
<keyword evidence="5 10" id="KW-1133">Transmembrane helix</keyword>
<evidence type="ECO:0000256" key="9">
    <source>
        <dbReference type="ARBA" id="ARBA00023264"/>
    </source>
</evidence>
<evidence type="ECO:0000256" key="4">
    <source>
        <dbReference type="ARBA" id="ARBA00022692"/>
    </source>
</evidence>
<comment type="function">
    <text evidence="10">Catalyzes the transfer of an acyl group from acyl-phosphate (acyl-PO(4)) to glycerol-3-phosphate (G3P) to form lysophosphatidic acid (LPA). This enzyme utilizes acyl-phosphate as fatty acyl donor, but not acyl-CoA or acyl-ACP.</text>
</comment>
<keyword evidence="2 10" id="KW-0444">Lipid biosynthesis</keyword>
<keyword evidence="7 10" id="KW-0472">Membrane</keyword>
<dbReference type="SMART" id="SM01207">
    <property type="entry name" value="G3P_acyltransf"/>
    <property type="match status" value="1"/>
</dbReference>
<evidence type="ECO:0000256" key="1">
    <source>
        <dbReference type="ARBA" id="ARBA00022475"/>
    </source>
</evidence>
<dbReference type="Proteomes" id="UP001477443">
    <property type="component" value="Chromosome"/>
</dbReference>
<dbReference type="HAMAP" id="MF_01043">
    <property type="entry name" value="PlsY"/>
    <property type="match status" value="1"/>
</dbReference>
<protein>
    <recommendedName>
        <fullName evidence="10">Glycerol-3-phosphate acyltransferase</fullName>
    </recommendedName>
    <alternativeName>
        <fullName evidence="10">Acyl-PO4 G3P acyltransferase</fullName>
    </alternativeName>
    <alternativeName>
        <fullName evidence="10">Acyl-phosphate--glycerol-3-phosphate acyltransferase</fullName>
    </alternativeName>
    <alternativeName>
        <fullName evidence="10">G3P acyltransferase</fullName>
        <shortName evidence="10">GPAT</shortName>
        <ecNumber evidence="10">2.3.1.275</ecNumber>
    </alternativeName>
    <alternativeName>
        <fullName evidence="10">Lysophosphatidic acid synthase</fullName>
        <shortName evidence="10">LPA synthase</shortName>
    </alternativeName>
</protein>
<evidence type="ECO:0000256" key="6">
    <source>
        <dbReference type="ARBA" id="ARBA00023098"/>
    </source>
</evidence>
<comment type="subcellular location">
    <subcellularLocation>
        <location evidence="10">Cell membrane</location>
        <topology evidence="10">Multi-pass membrane protein</topology>
    </subcellularLocation>
</comment>
<feature type="transmembrane region" description="Helical" evidence="10">
    <location>
        <begin position="60"/>
        <end position="83"/>
    </location>
</feature>
<feature type="transmembrane region" description="Helical" evidence="10">
    <location>
        <begin position="95"/>
        <end position="117"/>
    </location>
</feature>
<reference evidence="11" key="1">
    <citation type="submission" date="2024-03" db="EMBL/GenBank/DDBJ databases">
        <title>Complete genome sequence of Mycoplasma felifaucium Z921 isolated from the trachea of a cheetah.</title>
        <authorList>
            <person name="Spergser J."/>
        </authorList>
    </citation>
    <scope>NUCLEOTIDE SEQUENCE [LARGE SCALE GENOMIC DNA]</scope>
    <source>
        <strain evidence="11">Z921</strain>
    </source>
</reference>
<feature type="transmembrane region" description="Helical" evidence="10">
    <location>
        <begin position="6"/>
        <end position="30"/>
    </location>
</feature>
<dbReference type="RefSeq" id="WP_338822368.1">
    <property type="nucleotide sequence ID" value="NZ_CP148067.1"/>
</dbReference>
<name>A0ABZ2RT39_9BACT</name>
<keyword evidence="8 10" id="KW-0594">Phospholipid biosynthesis</keyword>
<comment type="subunit">
    <text evidence="10">Probably interacts with PlsX.</text>
</comment>
<evidence type="ECO:0000313" key="12">
    <source>
        <dbReference type="Proteomes" id="UP001477443"/>
    </source>
</evidence>
<evidence type="ECO:0000313" key="11">
    <source>
        <dbReference type="EMBL" id="WXL28820.1"/>
    </source>
</evidence>
<feature type="transmembrane region" description="Helical" evidence="10">
    <location>
        <begin position="159"/>
        <end position="178"/>
    </location>
</feature>
<keyword evidence="6 10" id="KW-0443">Lipid metabolism</keyword>
<sequence>MTIFYSILLNLLLVLIGYFCIGSFNTSIILSKKLKKDDIRQHNSKNAGATNSLRTYGKKFALIVFFIDVLKALIPILILALLFNLIPSWHTFSRTYYISFQSIGLGVVFGHVFPIYYRFKGGKGVACSIGAIISINIILFLLAFILFMTIALLSKYVSLASILTASILVLFVWIPWLIDGPLGFWINNVTLQYSFIKMSNYWFVSPIIYTIIATLVVVCHHSNIKRLINHQESKLKSKKS</sequence>
<comment type="pathway">
    <text evidence="10">Lipid metabolism; phospholipid metabolism.</text>
</comment>
<keyword evidence="4 10" id="KW-0812">Transmembrane</keyword>
<dbReference type="PANTHER" id="PTHR30309">
    <property type="entry name" value="INNER MEMBRANE PROTEIN YGIH"/>
    <property type="match status" value="1"/>
</dbReference>
<evidence type="ECO:0000256" key="5">
    <source>
        <dbReference type="ARBA" id="ARBA00022989"/>
    </source>
</evidence>
<dbReference type="EMBL" id="CP148067">
    <property type="protein sequence ID" value="WXL28820.1"/>
    <property type="molecule type" value="Genomic_DNA"/>
</dbReference>
<keyword evidence="1 10" id="KW-1003">Cell membrane</keyword>
<dbReference type="EC" id="2.3.1.275" evidence="10"/>
<feature type="transmembrane region" description="Helical" evidence="10">
    <location>
        <begin position="129"/>
        <end position="153"/>
    </location>
</feature>
<dbReference type="InterPro" id="IPR003811">
    <property type="entry name" value="G3P_acylTferase_PlsY"/>
</dbReference>
<keyword evidence="3 10" id="KW-0808">Transferase</keyword>
<dbReference type="NCBIfam" id="TIGR00023">
    <property type="entry name" value="glycerol-3-phosphate 1-O-acyltransferase PlsY"/>
    <property type="match status" value="1"/>
</dbReference>
<dbReference type="GO" id="GO:0004366">
    <property type="term" value="F:glycerol-3-phosphate O-acyltransferase activity"/>
    <property type="evidence" value="ECO:0007669"/>
    <property type="project" value="UniProtKB-EC"/>
</dbReference>
<comment type="catalytic activity">
    <reaction evidence="10">
        <text>an acyl phosphate + sn-glycerol 3-phosphate = a 1-acyl-sn-glycero-3-phosphate + phosphate</text>
        <dbReference type="Rhea" id="RHEA:34075"/>
        <dbReference type="ChEBI" id="CHEBI:43474"/>
        <dbReference type="ChEBI" id="CHEBI:57597"/>
        <dbReference type="ChEBI" id="CHEBI:57970"/>
        <dbReference type="ChEBI" id="CHEBI:59918"/>
        <dbReference type="EC" id="2.3.1.275"/>
    </reaction>
</comment>
<keyword evidence="11" id="KW-0012">Acyltransferase</keyword>
<comment type="similarity">
    <text evidence="10">Belongs to the PlsY family.</text>
</comment>
<proteinExistence type="inferred from homology"/>
<keyword evidence="12" id="KW-1185">Reference proteome</keyword>
<accession>A0ABZ2RT39</accession>
<evidence type="ECO:0000256" key="8">
    <source>
        <dbReference type="ARBA" id="ARBA00023209"/>
    </source>
</evidence>
<evidence type="ECO:0000256" key="3">
    <source>
        <dbReference type="ARBA" id="ARBA00022679"/>
    </source>
</evidence>
<evidence type="ECO:0000256" key="10">
    <source>
        <dbReference type="HAMAP-Rule" id="MF_01043"/>
    </source>
</evidence>